<dbReference type="AlphaFoldDB" id="A0A7D6VDF2"/>
<keyword evidence="1" id="KW-1133">Transmembrane helix</keyword>
<dbReference type="RefSeq" id="WP_181583796.1">
    <property type="nucleotide sequence ID" value="NZ_CP059399.1"/>
</dbReference>
<proteinExistence type="predicted"/>
<feature type="transmembrane region" description="Helical" evidence="1">
    <location>
        <begin position="75"/>
        <end position="94"/>
    </location>
</feature>
<dbReference type="Proteomes" id="UP000515512">
    <property type="component" value="Chromosome"/>
</dbReference>
<evidence type="ECO:0000256" key="1">
    <source>
        <dbReference type="SAM" id="Phobius"/>
    </source>
</evidence>
<dbReference type="PANTHER" id="PTHR11360">
    <property type="entry name" value="MONOCARBOXYLATE TRANSPORTER"/>
    <property type="match status" value="1"/>
</dbReference>
<dbReference type="KEGG" id="nhu:H0264_10565"/>
<dbReference type="Gene3D" id="1.20.1250.20">
    <property type="entry name" value="MFS general substrate transporter like domains"/>
    <property type="match status" value="2"/>
</dbReference>
<reference evidence="2 3" key="1">
    <citation type="submission" date="2020-07" db="EMBL/GenBank/DDBJ databases">
        <authorList>
            <person name="Zhuang K."/>
            <person name="Ran Y."/>
        </authorList>
    </citation>
    <scope>NUCLEOTIDE SEQUENCE [LARGE SCALE GENOMIC DNA]</scope>
    <source>
        <strain evidence="2 3">WCH-YHL-001</strain>
    </source>
</reference>
<feature type="transmembrane region" description="Helical" evidence="1">
    <location>
        <begin position="327"/>
        <end position="350"/>
    </location>
</feature>
<feature type="transmembrane region" description="Helical" evidence="1">
    <location>
        <begin position="38"/>
        <end position="59"/>
    </location>
</feature>
<feature type="transmembrane region" description="Helical" evidence="1">
    <location>
        <begin position="165"/>
        <end position="184"/>
    </location>
</feature>
<dbReference type="PANTHER" id="PTHR11360:SF284">
    <property type="entry name" value="EG:103B4.3 PROTEIN-RELATED"/>
    <property type="match status" value="1"/>
</dbReference>
<keyword evidence="3" id="KW-1185">Reference proteome</keyword>
<dbReference type="Pfam" id="PF07690">
    <property type="entry name" value="MFS_1"/>
    <property type="match status" value="1"/>
</dbReference>
<feature type="transmembrane region" description="Helical" evidence="1">
    <location>
        <begin position="268"/>
        <end position="287"/>
    </location>
</feature>
<dbReference type="InterPro" id="IPR036259">
    <property type="entry name" value="MFS_trans_sf"/>
</dbReference>
<gene>
    <name evidence="2" type="ORF">H0264_10565</name>
</gene>
<feature type="transmembrane region" description="Helical" evidence="1">
    <location>
        <begin position="356"/>
        <end position="374"/>
    </location>
</feature>
<feature type="transmembrane region" description="Helical" evidence="1">
    <location>
        <begin position="238"/>
        <end position="261"/>
    </location>
</feature>
<dbReference type="SUPFAM" id="SSF103473">
    <property type="entry name" value="MFS general substrate transporter"/>
    <property type="match status" value="1"/>
</dbReference>
<dbReference type="GO" id="GO:0022857">
    <property type="term" value="F:transmembrane transporter activity"/>
    <property type="evidence" value="ECO:0007669"/>
    <property type="project" value="InterPro"/>
</dbReference>
<keyword evidence="1" id="KW-0472">Membrane</keyword>
<keyword evidence="1" id="KW-0812">Transmembrane</keyword>
<organism evidence="2 3">
    <name type="scientific">Nocardia huaxiensis</name>
    <dbReference type="NCBI Taxonomy" id="2755382"/>
    <lineage>
        <taxon>Bacteria</taxon>
        <taxon>Bacillati</taxon>
        <taxon>Actinomycetota</taxon>
        <taxon>Actinomycetes</taxon>
        <taxon>Mycobacteriales</taxon>
        <taxon>Nocardiaceae</taxon>
        <taxon>Nocardia</taxon>
    </lineage>
</organism>
<feature type="transmembrane region" description="Helical" evidence="1">
    <location>
        <begin position="9"/>
        <end position="32"/>
    </location>
</feature>
<feature type="transmembrane region" description="Helical" evidence="1">
    <location>
        <begin position="205"/>
        <end position="226"/>
    </location>
</feature>
<protein>
    <submittedName>
        <fullName evidence="2">MFS transporter</fullName>
    </submittedName>
</protein>
<dbReference type="InterPro" id="IPR050327">
    <property type="entry name" value="Proton-linked_MCT"/>
</dbReference>
<sequence length="388" mass="40023">MTSMRREQIAWAGLAAMTVSFGLNFTMGVFFAPTAASYGVSATALAVAAALGTTVTGLVQQPIGRLLDSIGPKRVLIGGLTLISSSYLVLSVVTRTWEFVAAYMLLGGIGFAASSTLTVTTLIGRVHGDKAGPSLARAALGINVGQLITPWAATALFDPIGVRGTFALLGAVGLAMTVGLWFWLPRCPGAAARVPGRGESLAGRGRVLLSFGLHSATLYVVILMLPEHAAENEWTVSGAGRLVALAALAAGLTSAAMVRLLRTHPPENLLRALYVVRVVALALAVLVPGPEVLIAVALLFGAASFPVVPLTMAILSRGLDPAHMGRTLSPAWVIHQLSAAAGLGVASLIHALTDSYRGYFALGLLFSLAALALLTPARVQRPEPALAG</sequence>
<feature type="transmembrane region" description="Helical" evidence="1">
    <location>
        <begin position="100"/>
        <end position="123"/>
    </location>
</feature>
<name>A0A7D6VDF2_9NOCA</name>
<accession>A0A7D6VDF2</accession>
<evidence type="ECO:0000313" key="2">
    <source>
        <dbReference type="EMBL" id="QLY32631.1"/>
    </source>
</evidence>
<evidence type="ECO:0000313" key="3">
    <source>
        <dbReference type="Proteomes" id="UP000515512"/>
    </source>
</evidence>
<dbReference type="InterPro" id="IPR011701">
    <property type="entry name" value="MFS"/>
</dbReference>
<dbReference type="EMBL" id="CP059399">
    <property type="protein sequence ID" value="QLY32631.1"/>
    <property type="molecule type" value="Genomic_DNA"/>
</dbReference>